<evidence type="ECO:0000313" key="9">
    <source>
        <dbReference type="Proteomes" id="UP000766246"/>
    </source>
</evidence>
<dbReference type="EMBL" id="SVER01000050">
    <property type="protein sequence ID" value="MBE5920773.1"/>
    <property type="molecule type" value="Genomic_DNA"/>
</dbReference>
<dbReference type="InterPro" id="IPR051449">
    <property type="entry name" value="ABC-2_transporter_component"/>
</dbReference>
<dbReference type="PANTHER" id="PTHR30294">
    <property type="entry name" value="MEMBRANE COMPONENT OF ABC TRANSPORTER YHHJ-RELATED"/>
    <property type="match status" value="1"/>
</dbReference>
<dbReference type="Pfam" id="PF12698">
    <property type="entry name" value="ABC2_membrane_3"/>
    <property type="match status" value="1"/>
</dbReference>
<dbReference type="GO" id="GO:0005886">
    <property type="term" value="C:plasma membrane"/>
    <property type="evidence" value="ECO:0007669"/>
    <property type="project" value="UniProtKB-SubCell"/>
</dbReference>
<evidence type="ECO:0000256" key="2">
    <source>
        <dbReference type="ARBA" id="ARBA00022475"/>
    </source>
</evidence>
<comment type="caution">
    <text evidence="8">The sequence shown here is derived from an EMBL/GenBank/DDBJ whole genome shotgun (WGS) entry which is preliminary data.</text>
</comment>
<dbReference type="AlphaFoldDB" id="A0A927UD72"/>
<keyword evidence="5 6" id="KW-0472">Membrane</keyword>
<dbReference type="PANTHER" id="PTHR30294:SF29">
    <property type="entry name" value="MULTIDRUG ABC TRANSPORTER PERMEASE YBHS-RELATED"/>
    <property type="match status" value="1"/>
</dbReference>
<evidence type="ECO:0000256" key="4">
    <source>
        <dbReference type="ARBA" id="ARBA00022989"/>
    </source>
</evidence>
<keyword evidence="4 6" id="KW-1133">Transmembrane helix</keyword>
<comment type="subcellular location">
    <subcellularLocation>
        <location evidence="1">Cell membrane</location>
        <topology evidence="1">Multi-pass membrane protein</topology>
    </subcellularLocation>
</comment>
<name>A0A927UD72_9FIRM</name>
<evidence type="ECO:0000256" key="1">
    <source>
        <dbReference type="ARBA" id="ARBA00004651"/>
    </source>
</evidence>
<dbReference type="Proteomes" id="UP000766246">
    <property type="component" value="Unassembled WGS sequence"/>
</dbReference>
<dbReference type="GO" id="GO:0140359">
    <property type="term" value="F:ABC-type transporter activity"/>
    <property type="evidence" value="ECO:0007669"/>
    <property type="project" value="InterPro"/>
</dbReference>
<sequence length="403" mass="44691">MNGFRDYLLIQYKRIFKLLPGIILMIALVAILLSAVLFALLNSDAYKSEQMRYKLGLVGSTDNEMIDLGVHLLETEDDMQFVLELVQYEDEAEAKAALRSADISAYIVITDEFADAVDAMTNDAKLTYYATSGQKGISNVMMDEIALVATNIIVPSEKGICTLRDIMAQEGYDKTDTYMAVYEIFMAYVNTMMLRGEISTVTELGISNGLTTPQYYFVSLLLFFLLLVTMCFVSYFIGINHAQHKFFSSKGITPLQQVLGEYIPFLTVNIIVALLVVGLAKITGLGDFIGVDIDSGFVLGMFVIEALFTGLAFLLYEILEGIINKVLVTFLLYIAGSYASGYFYPRSILPEIMQQVGQWLPTGLAFDYLGGVVTGESGAFVMVIMIIYVVIFVGASVLIRLRY</sequence>
<proteinExistence type="predicted"/>
<evidence type="ECO:0000256" key="5">
    <source>
        <dbReference type="ARBA" id="ARBA00023136"/>
    </source>
</evidence>
<evidence type="ECO:0000256" key="6">
    <source>
        <dbReference type="SAM" id="Phobius"/>
    </source>
</evidence>
<protein>
    <submittedName>
        <fullName evidence="8">ABC transporter permease</fullName>
    </submittedName>
</protein>
<keyword evidence="3 6" id="KW-0812">Transmembrane</keyword>
<feature type="transmembrane region" description="Helical" evidence="6">
    <location>
        <begin position="21"/>
        <end position="41"/>
    </location>
</feature>
<dbReference type="InterPro" id="IPR013525">
    <property type="entry name" value="ABC2_TM"/>
</dbReference>
<organism evidence="8 9">
    <name type="scientific">Pseudobutyrivibrio ruminis</name>
    <dbReference type="NCBI Taxonomy" id="46206"/>
    <lineage>
        <taxon>Bacteria</taxon>
        <taxon>Bacillati</taxon>
        <taxon>Bacillota</taxon>
        <taxon>Clostridia</taxon>
        <taxon>Lachnospirales</taxon>
        <taxon>Lachnospiraceae</taxon>
        <taxon>Pseudobutyrivibrio</taxon>
    </lineage>
</organism>
<evidence type="ECO:0000259" key="7">
    <source>
        <dbReference type="Pfam" id="PF12698"/>
    </source>
</evidence>
<feature type="transmembrane region" description="Helical" evidence="6">
    <location>
        <begin position="379"/>
        <end position="399"/>
    </location>
</feature>
<feature type="transmembrane region" description="Helical" evidence="6">
    <location>
        <begin position="297"/>
        <end position="319"/>
    </location>
</feature>
<feature type="domain" description="ABC-2 type transporter transmembrane" evidence="7">
    <location>
        <begin position="23"/>
        <end position="397"/>
    </location>
</feature>
<feature type="transmembrane region" description="Helical" evidence="6">
    <location>
        <begin position="326"/>
        <end position="344"/>
    </location>
</feature>
<feature type="transmembrane region" description="Helical" evidence="6">
    <location>
        <begin position="215"/>
        <end position="237"/>
    </location>
</feature>
<reference evidence="8" key="1">
    <citation type="submission" date="2019-04" db="EMBL/GenBank/DDBJ databases">
        <title>Evolution of Biomass-Degrading Anaerobic Consortia Revealed by Metagenomics.</title>
        <authorList>
            <person name="Peng X."/>
        </authorList>
    </citation>
    <scope>NUCLEOTIDE SEQUENCE</scope>
    <source>
        <strain evidence="8">SIG311</strain>
    </source>
</reference>
<accession>A0A927UD72</accession>
<gene>
    <name evidence="8" type="ORF">E7272_13160</name>
</gene>
<evidence type="ECO:0000256" key="3">
    <source>
        <dbReference type="ARBA" id="ARBA00022692"/>
    </source>
</evidence>
<keyword evidence="2" id="KW-1003">Cell membrane</keyword>
<evidence type="ECO:0000313" key="8">
    <source>
        <dbReference type="EMBL" id="MBE5920773.1"/>
    </source>
</evidence>
<feature type="transmembrane region" description="Helical" evidence="6">
    <location>
        <begin position="258"/>
        <end position="277"/>
    </location>
</feature>